<dbReference type="PROSITE" id="PS51219">
    <property type="entry name" value="DPCK"/>
    <property type="match status" value="1"/>
</dbReference>
<dbReference type="CDD" id="cd02022">
    <property type="entry name" value="DPCK"/>
    <property type="match status" value="1"/>
</dbReference>
<keyword evidence="1" id="KW-0547">Nucleotide-binding</keyword>
<evidence type="ECO:0000256" key="1">
    <source>
        <dbReference type="ARBA" id="ARBA00022741"/>
    </source>
</evidence>
<dbReference type="Pfam" id="PF01121">
    <property type="entry name" value="CoaE"/>
    <property type="match status" value="1"/>
</dbReference>
<dbReference type="Gene3D" id="3.40.50.300">
    <property type="entry name" value="P-loop containing nucleotide triphosphate hydrolases"/>
    <property type="match status" value="1"/>
</dbReference>
<dbReference type="AlphaFoldDB" id="A0A381RDB0"/>
<dbReference type="InterPro" id="IPR001977">
    <property type="entry name" value="Depp_CoAkinase"/>
</dbReference>
<keyword evidence="2" id="KW-0067">ATP-binding</keyword>
<proteinExistence type="inferred from homology"/>
<dbReference type="InterPro" id="IPR027417">
    <property type="entry name" value="P-loop_NTPase"/>
</dbReference>
<organism evidence="3">
    <name type="scientific">marine metagenome</name>
    <dbReference type="NCBI Taxonomy" id="408172"/>
    <lineage>
        <taxon>unclassified sequences</taxon>
        <taxon>metagenomes</taxon>
        <taxon>ecological metagenomes</taxon>
    </lineage>
</organism>
<evidence type="ECO:0000313" key="3">
    <source>
        <dbReference type="EMBL" id="SUZ89650.1"/>
    </source>
</evidence>
<dbReference type="GO" id="GO:0015937">
    <property type="term" value="P:coenzyme A biosynthetic process"/>
    <property type="evidence" value="ECO:0007669"/>
    <property type="project" value="InterPro"/>
</dbReference>
<dbReference type="GO" id="GO:0004140">
    <property type="term" value="F:dephospho-CoA kinase activity"/>
    <property type="evidence" value="ECO:0007669"/>
    <property type="project" value="InterPro"/>
</dbReference>
<accession>A0A381RDB0</accession>
<dbReference type="HAMAP" id="MF_00376">
    <property type="entry name" value="Dephospho_CoA_kinase"/>
    <property type="match status" value="1"/>
</dbReference>
<gene>
    <name evidence="3" type="ORF">METZ01_LOCUS42504</name>
</gene>
<reference evidence="3" key="1">
    <citation type="submission" date="2018-05" db="EMBL/GenBank/DDBJ databases">
        <authorList>
            <person name="Lanie J.A."/>
            <person name="Ng W.-L."/>
            <person name="Kazmierczak K.M."/>
            <person name="Andrzejewski T.M."/>
            <person name="Davidsen T.M."/>
            <person name="Wayne K.J."/>
            <person name="Tettelin H."/>
            <person name="Glass J.I."/>
            <person name="Rusch D."/>
            <person name="Podicherti R."/>
            <person name="Tsui H.-C.T."/>
            <person name="Winkler M.E."/>
        </authorList>
    </citation>
    <scope>NUCLEOTIDE SEQUENCE</scope>
</reference>
<dbReference type="NCBIfam" id="TIGR00152">
    <property type="entry name" value="dephospho-CoA kinase"/>
    <property type="match status" value="1"/>
</dbReference>
<dbReference type="EMBL" id="UINC01001829">
    <property type="protein sequence ID" value="SUZ89650.1"/>
    <property type="molecule type" value="Genomic_DNA"/>
</dbReference>
<dbReference type="PANTHER" id="PTHR10695">
    <property type="entry name" value="DEPHOSPHO-COA KINASE-RELATED"/>
    <property type="match status" value="1"/>
</dbReference>
<dbReference type="SUPFAM" id="SSF52540">
    <property type="entry name" value="P-loop containing nucleoside triphosphate hydrolases"/>
    <property type="match status" value="1"/>
</dbReference>
<name>A0A381RDB0_9ZZZZ</name>
<sequence>MLRIGLTGGLATGKSHVRVRVATLGLPTIDADTIAREVVRPGQPAWRDIRQRFTKGIWKTDGSLNRAALASLIFSDEVARKDLEGILHPRVYSVIRNWLDDLAQARIHRAAVADIPLLYETGHDDDFDKVIVVACDAKTQLQRVMARDGLSKEDAQQRISIQLPTAQKAAQADVVISTEGTLKETDAQIDRFVQELEQAT</sequence>
<dbReference type="PANTHER" id="PTHR10695:SF46">
    <property type="entry name" value="BIFUNCTIONAL COENZYME A SYNTHASE-RELATED"/>
    <property type="match status" value="1"/>
</dbReference>
<evidence type="ECO:0008006" key="4">
    <source>
        <dbReference type="Google" id="ProtNLM"/>
    </source>
</evidence>
<protein>
    <recommendedName>
        <fullName evidence="4">Dephospho-CoA kinase</fullName>
    </recommendedName>
</protein>
<evidence type="ECO:0000256" key="2">
    <source>
        <dbReference type="ARBA" id="ARBA00022840"/>
    </source>
</evidence>
<dbReference type="GO" id="GO:0005524">
    <property type="term" value="F:ATP binding"/>
    <property type="evidence" value="ECO:0007669"/>
    <property type="project" value="UniProtKB-KW"/>
</dbReference>